<dbReference type="GO" id="GO:0015087">
    <property type="term" value="F:cobalt ion transmembrane transporter activity"/>
    <property type="evidence" value="ECO:0007669"/>
    <property type="project" value="UniProtKB-UniRule"/>
</dbReference>
<dbReference type="STRING" id="169760.PSTEL_04080"/>
<dbReference type="InterPro" id="IPR002523">
    <property type="entry name" value="MgTranspt_CorA/ZnTranspt_ZntB"/>
</dbReference>
<dbReference type="GO" id="GO:0015095">
    <property type="term" value="F:magnesium ion transmembrane transporter activity"/>
    <property type="evidence" value="ECO:0007669"/>
    <property type="project" value="UniProtKB-UniRule"/>
</dbReference>
<keyword evidence="8" id="KW-0460">Magnesium</keyword>
<dbReference type="InterPro" id="IPR045861">
    <property type="entry name" value="CorA_cytoplasmic_dom"/>
</dbReference>
<keyword evidence="7 8" id="KW-0472">Membrane</keyword>
<dbReference type="Gene3D" id="1.20.58.340">
    <property type="entry name" value="Magnesium transport protein CorA, transmembrane region"/>
    <property type="match status" value="2"/>
</dbReference>
<keyword evidence="10" id="KW-1185">Reference proteome</keyword>
<dbReference type="GO" id="GO:0000287">
    <property type="term" value="F:magnesium ion binding"/>
    <property type="evidence" value="ECO:0007669"/>
    <property type="project" value="TreeGrafter"/>
</dbReference>
<organism evidence="9 10">
    <name type="scientific">Paenibacillus stellifer</name>
    <dbReference type="NCBI Taxonomy" id="169760"/>
    <lineage>
        <taxon>Bacteria</taxon>
        <taxon>Bacillati</taxon>
        <taxon>Bacillota</taxon>
        <taxon>Bacilli</taxon>
        <taxon>Bacillales</taxon>
        <taxon>Paenibacillaceae</taxon>
        <taxon>Paenibacillus</taxon>
    </lineage>
</organism>
<name>A0A089LQR5_9BACL</name>
<evidence type="ECO:0000256" key="6">
    <source>
        <dbReference type="ARBA" id="ARBA00022989"/>
    </source>
</evidence>
<dbReference type="Proteomes" id="UP000029507">
    <property type="component" value="Chromosome"/>
</dbReference>
<evidence type="ECO:0000256" key="4">
    <source>
        <dbReference type="ARBA" id="ARBA00022475"/>
    </source>
</evidence>
<feature type="transmembrane region" description="Helical" evidence="8">
    <location>
        <begin position="292"/>
        <end position="312"/>
    </location>
</feature>
<accession>A0A089LQR5</accession>
<feature type="transmembrane region" description="Helical" evidence="8">
    <location>
        <begin position="261"/>
        <end position="280"/>
    </location>
</feature>
<dbReference type="GO" id="GO:0005886">
    <property type="term" value="C:plasma membrane"/>
    <property type="evidence" value="ECO:0007669"/>
    <property type="project" value="UniProtKB-SubCell"/>
</dbReference>
<comment type="function">
    <text evidence="8">Mediates influx of magnesium ions.</text>
</comment>
<dbReference type="EMBL" id="CP009286">
    <property type="protein sequence ID" value="AIQ62405.1"/>
    <property type="molecule type" value="Genomic_DNA"/>
</dbReference>
<evidence type="ECO:0000256" key="1">
    <source>
        <dbReference type="ARBA" id="ARBA00004651"/>
    </source>
</evidence>
<dbReference type="GO" id="GO:0050897">
    <property type="term" value="F:cobalt ion binding"/>
    <property type="evidence" value="ECO:0007669"/>
    <property type="project" value="TreeGrafter"/>
</dbReference>
<evidence type="ECO:0000256" key="2">
    <source>
        <dbReference type="ARBA" id="ARBA00009765"/>
    </source>
</evidence>
<sequence>MIRTLAVNRRGEVLTGRPLQDLRIEDYAWIWADFSEPAPEETALLETYFHFHPLAIEDCLHVLQRPKLDHYEDIQFFVLHALNEETLQAEEVDLFVGKSVFVSFHLNHQPGLDEAWNRLVREIQHRKGWSGGPILAAYTVMDKLVDNYFPSLYKIEDELADLDSQGSSESVEELMAQVFDVRGRLLKLRRTIVPMRDLMYRVLNSEHIQSNKEERMYFGDIYDHLLKLTDMIEADREMTADLRDSYISLSSNRMNAIMKTLTVITTIFMPLTLIAGIYGMNFRVMPELQSPYGYFIVLLVMLALGVGMVLWFRRRGWFK</sequence>
<evidence type="ECO:0000313" key="9">
    <source>
        <dbReference type="EMBL" id="AIQ62405.1"/>
    </source>
</evidence>
<evidence type="ECO:0000256" key="5">
    <source>
        <dbReference type="ARBA" id="ARBA00022692"/>
    </source>
</evidence>
<dbReference type="HOGENOM" id="CLU_007127_0_0_9"/>
<dbReference type="SUPFAM" id="SSF144083">
    <property type="entry name" value="Magnesium transport protein CorA, transmembrane region"/>
    <property type="match status" value="1"/>
</dbReference>
<gene>
    <name evidence="8" type="primary">corA</name>
    <name evidence="9" type="ORF">PSTEL_04080</name>
</gene>
<keyword evidence="4 8" id="KW-1003">Cell membrane</keyword>
<protein>
    <recommendedName>
        <fullName evidence="8">Magnesium transport protein CorA</fullName>
    </recommendedName>
</protein>
<comment type="subcellular location">
    <subcellularLocation>
        <location evidence="1">Cell membrane</location>
        <topology evidence="1">Multi-pass membrane protein</topology>
    </subcellularLocation>
    <subcellularLocation>
        <location evidence="8">Membrane</location>
        <topology evidence="8">Multi-pass membrane protein</topology>
    </subcellularLocation>
</comment>
<dbReference type="SUPFAM" id="SSF143865">
    <property type="entry name" value="CorA soluble domain-like"/>
    <property type="match status" value="1"/>
</dbReference>
<evidence type="ECO:0000313" key="10">
    <source>
        <dbReference type="Proteomes" id="UP000029507"/>
    </source>
</evidence>
<dbReference type="InterPro" id="IPR045863">
    <property type="entry name" value="CorA_TM1_TM2"/>
</dbReference>
<dbReference type="InterPro" id="IPR004488">
    <property type="entry name" value="Mg/Co-transport_prot_CorA"/>
</dbReference>
<reference evidence="9 10" key="1">
    <citation type="submission" date="2014-08" db="EMBL/GenBank/DDBJ databases">
        <title>Comparative genomics of the Paenibacillus odorifer group.</title>
        <authorList>
            <person name="den Bakker H.C."/>
            <person name="Tsai Y.-C."/>
            <person name="Martin N."/>
            <person name="Korlach J."/>
            <person name="Wiedmann M."/>
        </authorList>
    </citation>
    <scope>NUCLEOTIDE SEQUENCE [LARGE SCALE GENOMIC DNA]</scope>
    <source>
        <strain evidence="9 10">DSM 14472</strain>
    </source>
</reference>
<evidence type="ECO:0000256" key="7">
    <source>
        <dbReference type="ARBA" id="ARBA00023136"/>
    </source>
</evidence>
<dbReference type="KEGG" id="pste:PSTEL_04080"/>
<dbReference type="FunFam" id="1.20.58.340:FF:000012">
    <property type="entry name" value="Magnesium transport protein CorA"/>
    <property type="match status" value="1"/>
</dbReference>
<comment type="similarity">
    <text evidence="2 8">Belongs to the CorA metal ion transporter (MIT) (TC 1.A.35) family.</text>
</comment>
<dbReference type="PANTHER" id="PTHR46494">
    <property type="entry name" value="CORA FAMILY METAL ION TRANSPORTER (EUROFUNG)"/>
    <property type="match status" value="1"/>
</dbReference>
<dbReference type="CDD" id="cd12831">
    <property type="entry name" value="TmCorA-like_u2"/>
    <property type="match status" value="1"/>
</dbReference>
<dbReference type="Pfam" id="PF01544">
    <property type="entry name" value="CorA"/>
    <property type="match status" value="1"/>
</dbReference>
<keyword evidence="8" id="KW-0406">Ion transport</keyword>
<proteinExistence type="inferred from homology"/>
<dbReference type="PANTHER" id="PTHR46494:SF1">
    <property type="entry name" value="CORA FAMILY METAL ION TRANSPORTER (EUROFUNG)"/>
    <property type="match status" value="1"/>
</dbReference>
<evidence type="ECO:0000256" key="3">
    <source>
        <dbReference type="ARBA" id="ARBA00022448"/>
    </source>
</evidence>
<evidence type="ECO:0000256" key="8">
    <source>
        <dbReference type="RuleBase" id="RU362010"/>
    </source>
</evidence>
<dbReference type="AlphaFoldDB" id="A0A089LQR5"/>
<keyword evidence="3 8" id="KW-0813">Transport</keyword>
<keyword evidence="5 8" id="KW-0812">Transmembrane</keyword>
<dbReference type="NCBIfam" id="TIGR00383">
    <property type="entry name" value="corA"/>
    <property type="match status" value="1"/>
</dbReference>
<dbReference type="OrthoDB" id="9803416at2"/>
<dbReference type="RefSeq" id="WP_038693606.1">
    <property type="nucleotide sequence ID" value="NZ_CP009286.1"/>
</dbReference>
<keyword evidence="6 8" id="KW-1133">Transmembrane helix</keyword>
<dbReference type="Gene3D" id="3.30.460.20">
    <property type="entry name" value="CorA soluble domain-like"/>
    <property type="match status" value="1"/>
</dbReference>